<accession>A0A6A6BXU0</accession>
<dbReference type="GeneID" id="54562956"/>
<name>A0A6A6BXU0_ZASCE</name>
<dbReference type="AlphaFoldDB" id="A0A6A6BXU0"/>
<dbReference type="Gene3D" id="3.30.710.10">
    <property type="entry name" value="Potassium Channel Kv1.1, Chain A"/>
    <property type="match status" value="1"/>
</dbReference>
<dbReference type="PANTHER" id="PTHR47843">
    <property type="entry name" value="BTB DOMAIN-CONTAINING PROTEIN-RELATED"/>
    <property type="match status" value="1"/>
</dbReference>
<evidence type="ECO:0000256" key="1">
    <source>
        <dbReference type="SAM" id="MobiDB-lite"/>
    </source>
</evidence>
<feature type="compositionally biased region" description="Acidic residues" evidence="1">
    <location>
        <begin position="299"/>
        <end position="311"/>
    </location>
</feature>
<feature type="compositionally biased region" description="Acidic residues" evidence="1">
    <location>
        <begin position="276"/>
        <end position="292"/>
    </location>
</feature>
<feature type="region of interest" description="Disordered" evidence="1">
    <location>
        <begin position="225"/>
        <end position="325"/>
    </location>
</feature>
<evidence type="ECO:0008006" key="4">
    <source>
        <dbReference type="Google" id="ProtNLM"/>
    </source>
</evidence>
<sequence>MANIYQRSFFVGMANLQASSKYSDMSIRCDGREESSRIIHHTEYNAETVGRMIKFLYTQDYDPPTIPKDDKFYRARMRAAGVTGADQDDGEIVTSTKEDLIAYIHVHGIAIYYGIPQLKLLATEKFTNALSITPWHLEHCLELIDNIYQQPVGQTSRLRSLITDLASNYLAELGNNEPFLAAVEQRASIGAFYADLLPVIKSRVVKGMLVGKRVQEILRQKLRGYEQAQKGDGGGGQEGDDEGQDGDEDDDEVDEQGKEADEKGHDGLEQHREDKGEDLDHEEDQEIDEEGQADPKEQVEDDEEGQNEEEKEPQREIEVVDLTSP</sequence>
<organism evidence="2 3">
    <name type="scientific">Zasmidium cellare ATCC 36951</name>
    <dbReference type="NCBI Taxonomy" id="1080233"/>
    <lineage>
        <taxon>Eukaryota</taxon>
        <taxon>Fungi</taxon>
        <taxon>Dikarya</taxon>
        <taxon>Ascomycota</taxon>
        <taxon>Pezizomycotina</taxon>
        <taxon>Dothideomycetes</taxon>
        <taxon>Dothideomycetidae</taxon>
        <taxon>Mycosphaerellales</taxon>
        <taxon>Mycosphaerellaceae</taxon>
        <taxon>Zasmidium</taxon>
    </lineage>
</organism>
<keyword evidence="3" id="KW-1185">Reference proteome</keyword>
<feature type="compositionally biased region" description="Acidic residues" evidence="1">
    <location>
        <begin position="238"/>
        <end position="254"/>
    </location>
</feature>
<evidence type="ECO:0000313" key="2">
    <source>
        <dbReference type="EMBL" id="KAF2159617.1"/>
    </source>
</evidence>
<reference evidence="2" key="1">
    <citation type="journal article" date="2020" name="Stud. Mycol.">
        <title>101 Dothideomycetes genomes: a test case for predicting lifestyles and emergence of pathogens.</title>
        <authorList>
            <person name="Haridas S."/>
            <person name="Albert R."/>
            <person name="Binder M."/>
            <person name="Bloem J."/>
            <person name="Labutti K."/>
            <person name="Salamov A."/>
            <person name="Andreopoulos B."/>
            <person name="Baker S."/>
            <person name="Barry K."/>
            <person name="Bills G."/>
            <person name="Bluhm B."/>
            <person name="Cannon C."/>
            <person name="Castanera R."/>
            <person name="Culley D."/>
            <person name="Daum C."/>
            <person name="Ezra D."/>
            <person name="Gonzalez J."/>
            <person name="Henrissat B."/>
            <person name="Kuo A."/>
            <person name="Liang C."/>
            <person name="Lipzen A."/>
            <person name="Lutzoni F."/>
            <person name="Magnuson J."/>
            <person name="Mondo S."/>
            <person name="Nolan M."/>
            <person name="Ohm R."/>
            <person name="Pangilinan J."/>
            <person name="Park H.-J."/>
            <person name="Ramirez L."/>
            <person name="Alfaro M."/>
            <person name="Sun H."/>
            <person name="Tritt A."/>
            <person name="Yoshinaga Y."/>
            <person name="Zwiers L.-H."/>
            <person name="Turgeon B."/>
            <person name="Goodwin S."/>
            <person name="Spatafora J."/>
            <person name="Crous P."/>
            <person name="Grigoriev I."/>
        </authorList>
    </citation>
    <scope>NUCLEOTIDE SEQUENCE</scope>
    <source>
        <strain evidence="2">ATCC 36951</strain>
    </source>
</reference>
<gene>
    <name evidence="2" type="ORF">M409DRAFT_29936</name>
</gene>
<dbReference type="Proteomes" id="UP000799537">
    <property type="component" value="Unassembled WGS sequence"/>
</dbReference>
<protein>
    <recommendedName>
        <fullName evidence="4">BTB domain-containing protein</fullName>
    </recommendedName>
</protein>
<evidence type="ECO:0000313" key="3">
    <source>
        <dbReference type="Proteomes" id="UP000799537"/>
    </source>
</evidence>
<dbReference type="RefSeq" id="XP_033660506.1">
    <property type="nucleotide sequence ID" value="XM_033809684.1"/>
</dbReference>
<proteinExistence type="predicted"/>
<dbReference type="InterPro" id="IPR011333">
    <property type="entry name" value="SKP1/BTB/POZ_sf"/>
</dbReference>
<dbReference type="OrthoDB" id="6359816at2759"/>
<dbReference type="EMBL" id="ML993635">
    <property type="protein sequence ID" value="KAF2159617.1"/>
    <property type="molecule type" value="Genomic_DNA"/>
</dbReference>
<feature type="compositionally biased region" description="Basic and acidic residues" evidence="1">
    <location>
        <begin position="255"/>
        <end position="275"/>
    </location>
</feature>